<name>A0A3R7SXB5_PENVA</name>
<feature type="compositionally biased region" description="Low complexity" evidence="1">
    <location>
        <begin position="581"/>
        <end position="592"/>
    </location>
</feature>
<feature type="compositionally biased region" description="Basic and acidic residues" evidence="1">
    <location>
        <begin position="697"/>
        <end position="720"/>
    </location>
</feature>
<dbReference type="AlphaFoldDB" id="A0A3R7SXB5"/>
<feature type="compositionally biased region" description="Low complexity" evidence="1">
    <location>
        <begin position="176"/>
        <end position="210"/>
    </location>
</feature>
<feature type="compositionally biased region" description="Basic and acidic residues" evidence="1">
    <location>
        <begin position="647"/>
        <end position="660"/>
    </location>
</feature>
<dbReference type="Proteomes" id="UP000283509">
    <property type="component" value="Unassembled WGS sequence"/>
</dbReference>
<evidence type="ECO:0000256" key="1">
    <source>
        <dbReference type="SAM" id="MobiDB-lite"/>
    </source>
</evidence>
<dbReference type="PANTHER" id="PTHR20916:SF20">
    <property type="entry name" value="CLU DOMAIN-CONTAINING PROTEIN"/>
    <property type="match status" value="1"/>
</dbReference>
<feature type="compositionally biased region" description="Low complexity" evidence="1">
    <location>
        <begin position="418"/>
        <end position="428"/>
    </location>
</feature>
<accession>A0A3R7SXB5</accession>
<feature type="compositionally biased region" description="Basic and acidic residues" evidence="1">
    <location>
        <begin position="607"/>
        <end position="620"/>
    </location>
</feature>
<feature type="compositionally biased region" description="Polar residues" evidence="1">
    <location>
        <begin position="386"/>
        <end position="396"/>
    </location>
</feature>
<feature type="region of interest" description="Disordered" evidence="1">
    <location>
        <begin position="171"/>
        <end position="899"/>
    </location>
</feature>
<feature type="compositionally biased region" description="Low complexity" evidence="1">
    <location>
        <begin position="112"/>
        <end position="121"/>
    </location>
</feature>
<proteinExistence type="predicted"/>
<feature type="compositionally biased region" description="Low complexity" evidence="1">
    <location>
        <begin position="82"/>
        <end position="98"/>
    </location>
</feature>
<feature type="compositionally biased region" description="Basic and acidic residues" evidence="1">
    <location>
        <begin position="447"/>
        <end position="459"/>
    </location>
</feature>
<comment type="caution">
    <text evidence="2">The sequence shown here is derived from an EMBL/GenBank/DDBJ whole genome shotgun (WGS) entry which is preliminary data.</text>
</comment>
<feature type="compositionally biased region" description="Low complexity" evidence="1">
    <location>
        <begin position="254"/>
        <end position="264"/>
    </location>
</feature>
<dbReference type="GO" id="GO:0004402">
    <property type="term" value="F:histone acetyltransferase activity"/>
    <property type="evidence" value="ECO:0007669"/>
    <property type="project" value="TreeGrafter"/>
</dbReference>
<feature type="compositionally biased region" description="Basic and acidic residues" evidence="1">
    <location>
        <begin position="831"/>
        <end position="853"/>
    </location>
</feature>
<dbReference type="PANTHER" id="PTHR20916">
    <property type="entry name" value="CYSTEINE AND GLYCINE-RICH PROTEIN 2 BINDING PROTEIN"/>
    <property type="match status" value="1"/>
</dbReference>
<organism evidence="2 3">
    <name type="scientific">Penaeus vannamei</name>
    <name type="common">Whiteleg shrimp</name>
    <name type="synonym">Litopenaeus vannamei</name>
    <dbReference type="NCBI Taxonomy" id="6689"/>
    <lineage>
        <taxon>Eukaryota</taxon>
        <taxon>Metazoa</taxon>
        <taxon>Ecdysozoa</taxon>
        <taxon>Arthropoda</taxon>
        <taxon>Crustacea</taxon>
        <taxon>Multicrustacea</taxon>
        <taxon>Malacostraca</taxon>
        <taxon>Eumalacostraca</taxon>
        <taxon>Eucarida</taxon>
        <taxon>Decapoda</taxon>
        <taxon>Dendrobranchiata</taxon>
        <taxon>Penaeoidea</taxon>
        <taxon>Penaeidae</taxon>
        <taxon>Penaeus</taxon>
    </lineage>
</organism>
<protein>
    <submittedName>
        <fullName evidence="2">Uncharacterized protein</fullName>
    </submittedName>
</protein>
<reference evidence="2 3" key="1">
    <citation type="submission" date="2018-04" db="EMBL/GenBank/DDBJ databases">
        <authorList>
            <person name="Zhang X."/>
            <person name="Yuan J."/>
            <person name="Li F."/>
            <person name="Xiang J."/>
        </authorList>
    </citation>
    <scope>NUCLEOTIDE SEQUENCE [LARGE SCALE GENOMIC DNA]</scope>
    <source>
        <tissue evidence="2">Muscle</tissue>
    </source>
</reference>
<reference evidence="2 3" key="2">
    <citation type="submission" date="2019-01" db="EMBL/GenBank/DDBJ databases">
        <title>The decoding of complex shrimp genome reveals the adaptation for benthos swimmer, frequently molting mechanism and breeding impact on genome.</title>
        <authorList>
            <person name="Sun Y."/>
            <person name="Gao Y."/>
            <person name="Yu Y."/>
        </authorList>
    </citation>
    <scope>NUCLEOTIDE SEQUENCE [LARGE SCALE GENOMIC DNA]</scope>
    <source>
        <tissue evidence="2">Muscle</tissue>
    </source>
</reference>
<feature type="compositionally biased region" description="Low complexity" evidence="1">
    <location>
        <begin position="465"/>
        <end position="481"/>
    </location>
</feature>
<feature type="compositionally biased region" description="Basic and acidic residues" evidence="1">
    <location>
        <begin position="533"/>
        <end position="554"/>
    </location>
</feature>
<sequence>MISGVRQYHIRFRRVCVSRPPTLDYDRIRRRTAHFVHIRARVRTQAEIKDDPERAELERRERIQRYKDERRKQIAARYGTAEWSSSEESGTGEESSYRAYRRRRRAGRDNNDSSTNDLSSQDTKRPHENGSSLEGRGGAGRRGVLGSSSEDVVAAGASVRTTRASRLRQAALTSPNANNNNNNTNSNNNNNNSSGNNNNSFNSNNNNNANPVQELKDTEGVGERGRGEAPPDLPPPKRPPDQGDARAGVGVGGDSADSTLSGSDGRSGRARRAGGEERDKSHKRKSNLNRSTTEEATADPFPLSHPSDSNEDTPRRRRRRTPLSPVGGGLPSVAAAEPLKTPEVVRHVVSRLTPPPSPPASSQPLSSPSGQPSPPAARRHPSPQPLQGTQSAPSTLDSRHNRHAHQQVLFGASVTGDVSSARRVSASSENEEGLSTRKVPPKLAPLRKPDIPDVLRPKDNTSLASPGVVSTPPTSRPSSVVLDKPPLAPEGLRPAALRSSLRKPSDTGTCFLAARREKRDETTNGAATGPKSDLFREQQKPKKGDRLSKSDMNLKIDSNSGGRAGDISTPTGTSDAEGGEASSPPLASPSLPNAEVMSSRLEALTARARDAMDRADRLSEDAAVTPESADTMVHECEQYLTTVTSSGRRESPGTSRRRDLGAAGMEAASERAQPSPAAVTGVLSDTGQKNWVGGSEGRGKESKRMANEKEVKKKETKRESQAASGVERIPGAPAGPSGPPDYVAFMDESVSPPPEEVVLGLQHRHLEDEEDEGSDTSPLRSPEHRGSGRCRPRRCSLDGDSPRTNSPEASRNAAPARIRIAPPPMASSSEGEPRPILKKKSSAEELEHFEPRPILKKKSSTDDELDDRPRSILKGGRSRERTLPQRASSRPILSLRGRLDMTAKARGSYVQSSSVETPQTACVCGFMCPMGKM</sequence>
<keyword evidence="3" id="KW-1185">Reference proteome</keyword>
<dbReference type="EMBL" id="QCYY01001188">
    <property type="protein sequence ID" value="ROT79782.1"/>
    <property type="molecule type" value="Genomic_DNA"/>
</dbReference>
<feature type="compositionally biased region" description="Basic and acidic residues" evidence="1">
    <location>
        <begin position="214"/>
        <end position="229"/>
    </location>
</feature>
<evidence type="ECO:0000313" key="2">
    <source>
        <dbReference type="EMBL" id="ROT79782.1"/>
    </source>
</evidence>
<evidence type="ECO:0000313" key="3">
    <source>
        <dbReference type="Proteomes" id="UP000283509"/>
    </source>
</evidence>
<feature type="region of interest" description="Disordered" evidence="1">
    <location>
        <begin position="75"/>
        <end position="150"/>
    </location>
</feature>
<gene>
    <name evidence="2" type="ORF">C7M84_001491</name>
</gene>
<dbReference type="OrthoDB" id="28894at2759"/>